<comment type="caution">
    <text evidence="3">The sequence shown here is derived from an EMBL/GenBank/DDBJ whole genome shotgun (WGS) entry which is preliminary data.</text>
</comment>
<keyword evidence="1" id="KW-0732">Signal</keyword>
<dbReference type="Gene3D" id="3.20.20.80">
    <property type="entry name" value="Glycosidases"/>
    <property type="match status" value="1"/>
</dbReference>
<reference evidence="3 4" key="1">
    <citation type="submission" date="2021-03" db="EMBL/GenBank/DDBJ databases">
        <title>Genomic Encyclopedia of Type Strains, Phase IV (KMG-IV): sequencing the most valuable type-strain genomes for metagenomic binning, comparative biology and taxonomic classification.</title>
        <authorList>
            <person name="Goeker M."/>
        </authorList>
    </citation>
    <scope>NUCLEOTIDE SEQUENCE [LARGE SCALE GENOMIC DNA]</scope>
    <source>
        <strain evidence="3 4">DSM 15596</strain>
    </source>
</reference>
<dbReference type="SUPFAM" id="SSF55383">
    <property type="entry name" value="Copper amine oxidase, domain N"/>
    <property type="match status" value="1"/>
</dbReference>
<dbReference type="EMBL" id="JAGGKI010000006">
    <property type="protein sequence ID" value="MBP1893818.1"/>
    <property type="molecule type" value="Genomic_DNA"/>
</dbReference>
<keyword evidence="4" id="KW-1185">Reference proteome</keyword>
<evidence type="ECO:0000313" key="4">
    <source>
        <dbReference type="Proteomes" id="UP000706926"/>
    </source>
</evidence>
<dbReference type="InterPro" id="IPR036582">
    <property type="entry name" value="Mao_N_sf"/>
</dbReference>
<name>A0ABS4FC40_9BACL</name>
<feature type="chain" id="PRO_5047487263" description="Copper amine oxidase-like N-terminal domain-containing protein" evidence="1">
    <location>
        <begin position="20"/>
        <end position="408"/>
    </location>
</feature>
<protein>
    <recommendedName>
        <fullName evidence="2">Copper amine oxidase-like N-terminal domain-containing protein</fullName>
    </recommendedName>
</protein>
<organism evidence="3 4">
    <name type="scientific">Paenibacillus lactis</name>
    <dbReference type="NCBI Taxonomy" id="228574"/>
    <lineage>
        <taxon>Bacteria</taxon>
        <taxon>Bacillati</taxon>
        <taxon>Bacillota</taxon>
        <taxon>Bacilli</taxon>
        <taxon>Bacillales</taxon>
        <taxon>Paenibacillaceae</taxon>
        <taxon>Paenibacillus</taxon>
    </lineage>
</organism>
<sequence length="408" mass="45973">MRKLLVCTVAIMLSLAAFHTVIYASEVRVSVDGREAQFPDEHPYVDPKTNLTMVPLAFVSDKLGATAKWNGKLKQITISLKRDNIILVIGDHHAQVNGKRVDFKGAAVLKNGRTMVPLRFISEALHAIVDWQPSSNRVSIMTSVARVPKGTWIWDSSILKQDQDKIIIFARTKGLTSIYLQIDRDIDPAVYESFIRKAKSEGIQVEALEGRPEWAYTSKQEDIQKFITWVKAYNSSVGPEARFSGLHLDIEPYALSEWSKDNKIILESWMDNMRLIEKETKGSGLNIAVDVPFWLNTINVPGTDYSMSAWLLEKFDSLVIMNYRNHALGSNGIVDNAQAILREASTLKKKVVVAVETLESTEGPRVSFHSMSSEVMERELQSAHNQLAHYASYAGFAIHDFKSWKDMN</sequence>
<dbReference type="RefSeq" id="WP_007128079.1">
    <property type="nucleotide sequence ID" value="NZ_CP139098.1"/>
</dbReference>
<dbReference type="Pfam" id="PF07833">
    <property type="entry name" value="Cu_amine_oxidN1"/>
    <property type="match status" value="1"/>
</dbReference>
<evidence type="ECO:0000256" key="1">
    <source>
        <dbReference type="SAM" id="SignalP"/>
    </source>
</evidence>
<dbReference type="InterPro" id="IPR012854">
    <property type="entry name" value="Cu_amine_oxidase-like_N"/>
</dbReference>
<dbReference type="Proteomes" id="UP000706926">
    <property type="component" value="Unassembled WGS sequence"/>
</dbReference>
<accession>A0ABS4FC40</accession>
<gene>
    <name evidence="3" type="ORF">J2Z18_002921</name>
</gene>
<feature type="signal peptide" evidence="1">
    <location>
        <begin position="1"/>
        <end position="19"/>
    </location>
</feature>
<feature type="domain" description="Copper amine oxidase-like N-terminal" evidence="2">
    <location>
        <begin position="31"/>
        <end position="140"/>
    </location>
</feature>
<evidence type="ECO:0000259" key="2">
    <source>
        <dbReference type="Pfam" id="PF07833"/>
    </source>
</evidence>
<dbReference type="GeneID" id="95404889"/>
<proteinExistence type="predicted"/>
<evidence type="ECO:0000313" key="3">
    <source>
        <dbReference type="EMBL" id="MBP1893818.1"/>
    </source>
</evidence>
<dbReference type="Gene3D" id="3.30.457.10">
    <property type="entry name" value="Copper amine oxidase-like, N-terminal domain"/>
    <property type="match status" value="1"/>
</dbReference>